<comment type="caution">
    <text evidence="3">The sequence shown here is derived from an EMBL/GenBank/DDBJ whole genome shotgun (WGS) entry which is preliminary data.</text>
</comment>
<sequence length="229" mass="26410">MLSFCYYFRVLSHENHTLREAFLDLNMARLFNNRPSCIPPLGLRIRKLLPNDFQTIAIYNSNLFGTPPWIVDNFSFLNPFKNLLKSETCSDIFRSIFYSHRHHFSDYLPIYTDGSKSTTAAGCAFVCQNDIVSRRLHLFSSIFTSELTAIYMALEYLSNKQPIKAIIYTDSFSVLQPLRGTSSLDVTGFTTPRYPSVCSPFEFCLLFEFHLSFTLILLEGAIRTAFLRR</sequence>
<evidence type="ECO:0000313" key="4">
    <source>
        <dbReference type="Proteomes" id="UP000499080"/>
    </source>
</evidence>
<dbReference type="Pfam" id="PF00075">
    <property type="entry name" value="RNase_H"/>
    <property type="match status" value="1"/>
</dbReference>
<evidence type="ECO:0000313" key="3">
    <source>
        <dbReference type="EMBL" id="GBL94409.1"/>
    </source>
</evidence>
<organism evidence="3 4">
    <name type="scientific">Araneus ventricosus</name>
    <name type="common">Orbweaver spider</name>
    <name type="synonym">Epeira ventricosa</name>
    <dbReference type="NCBI Taxonomy" id="182803"/>
    <lineage>
        <taxon>Eukaryota</taxon>
        <taxon>Metazoa</taxon>
        <taxon>Ecdysozoa</taxon>
        <taxon>Arthropoda</taxon>
        <taxon>Chelicerata</taxon>
        <taxon>Arachnida</taxon>
        <taxon>Araneae</taxon>
        <taxon>Araneomorphae</taxon>
        <taxon>Entelegynae</taxon>
        <taxon>Araneoidea</taxon>
        <taxon>Araneidae</taxon>
        <taxon>Araneus</taxon>
    </lineage>
</organism>
<dbReference type="GO" id="GO:0004523">
    <property type="term" value="F:RNA-DNA hybrid ribonuclease activity"/>
    <property type="evidence" value="ECO:0007669"/>
    <property type="project" value="InterPro"/>
</dbReference>
<proteinExistence type="predicted"/>
<feature type="non-terminal residue" evidence="3">
    <location>
        <position position="229"/>
    </location>
</feature>
<dbReference type="OrthoDB" id="6779536at2759"/>
<dbReference type="EMBL" id="BGPR01236440">
    <property type="protein sequence ID" value="GBL94409.1"/>
    <property type="molecule type" value="Genomic_DNA"/>
</dbReference>
<protein>
    <recommendedName>
        <fullName evidence="1">RNase H type-1 domain-containing protein</fullName>
    </recommendedName>
</protein>
<dbReference type="CDD" id="cd09276">
    <property type="entry name" value="Rnase_HI_RT_non_LTR"/>
    <property type="match status" value="1"/>
</dbReference>
<dbReference type="SUPFAM" id="SSF53098">
    <property type="entry name" value="Ribonuclease H-like"/>
    <property type="match status" value="1"/>
</dbReference>
<dbReference type="InterPro" id="IPR036397">
    <property type="entry name" value="RNaseH_sf"/>
</dbReference>
<feature type="domain" description="RNase H type-1" evidence="1">
    <location>
        <begin position="109"/>
        <end position="174"/>
    </location>
</feature>
<dbReference type="Proteomes" id="UP000499080">
    <property type="component" value="Unassembled WGS sequence"/>
</dbReference>
<name>A0A4Y2BRW4_ARAVE</name>
<dbReference type="EMBL" id="BGPR01236422">
    <property type="protein sequence ID" value="GBL94345.1"/>
    <property type="molecule type" value="Genomic_DNA"/>
</dbReference>
<evidence type="ECO:0000259" key="1">
    <source>
        <dbReference type="Pfam" id="PF00075"/>
    </source>
</evidence>
<gene>
    <name evidence="2" type="ORF">AVEN_122035_1</name>
    <name evidence="3" type="ORF">AVEN_185277_1</name>
</gene>
<dbReference type="InterPro" id="IPR012337">
    <property type="entry name" value="RNaseH-like_sf"/>
</dbReference>
<reference evidence="3 4" key="1">
    <citation type="journal article" date="2019" name="Sci. Rep.">
        <title>Orb-weaving spider Araneus ventricosus genome elucidates the spidroin gene catalogue.</title>
        <authorList>
            <person name="Kono N."/>
            <person name="Nakamura H."/>
            <person name="Ohtoshi R."/>
            <person name="Moran D.A.P."/>
            <person name="Shinohara A."/>
            <person name="Yoshida Y."/>
            <person name="Fujiwara M."/>
            <person name="Mori M."/>
            <person name="Tomita M."/>
            <person name="Arakawa K."/>
        </authorList>
    </citation>
    <scope>NUCLEOTIDE SEQUENCE [LARGE SCALE GENOMIC DNA]</scope>
</reference>
<accession>A0A4Y2BRW4</accession>
<dbReference type="AlphaFoldDB" id="A0A4Y2BRW4"/>
<keyword evidence="4" id="KW-1185">Reference proteome</keyword>
<dbReference type="GO" id="GO:0003676">
    <property type="term" value="F:nucleic acid binding"/>
    <property type="evidence" value="ECO:0007669"/>
    <property type="project" value="InterPro"/>
</dbReference>
<dbReference type="Gene3D" id="3.30.420.10">
    <property type="entry name" value="Ribonuclease H-like superfamily/Ribonuclease H"/>
    <property type="match status" value="1"/>
</dbReference>
<dbReference type="InterPro" id="IPR002156">
    <property type="entry name" value="RNaseH_domain"/>
</dbReference>
<evidence type="ECO:0000313" key="2">
    <source>
        <dbReference type="EMBL" id="GBL94345.1"/>
    </source>
</evidence>